<evidence type="ECO:0000313" key="2">
    <source>
        <dbReference type="Proteomes" id="UP001056120"/>
    </source>
</evidence>
<evidence type="ECO:0000313" key="1">
    <source>
        <dbReference type="EMBL" id="KAI3741390.1"/>
    </source>
</evidence>
<comment type="caution">
    <text evidence="1">The sequence shown here is derived from an EMBL/GenBank/DDBJ whole genome shotgun (WGS) entry which is preliminary data.</text>
</comment>
<dbReference type="EMBL" id="CM042037">
    <property type="protein sequence ID" value="KAI3741390.1"/>
    <property type="molecule type" value="Genomic_DNA"/>
</dbReference>
<gene>
    <name evidence="1" type="ORF">L1987_59062</name>
</gene>
<proteinExistence type="predicted"/>
<reference evidence="2" key="1">
    <citation type="journal article" date="2022" name="Mol. Ecol. Resour.">
        <title>The genomes of chicory, endive, great burdock and yacon provide insights into Asteraceae palaeo-polyploidization history and plant inulin production.</title>
        <authorList>
            <person name="Fan W."/>
            <person name="Wang S."/>
            <person name="Wang H."/>
            <person name="Wang A."/>
            <person name="Jiang F."/>
            <person name="Liu H."/>
            <person name="Zhao H."/>
            <person name="Xu D."/>
            <person name="Zhang Y."/>
        </authorList>
    </citation>
    <scope>NUCLEOTIDE SEQUENCE [LARGE SCALE GENOMIC DNA]</scope>
    <source>
        <strain evidence="2">cv. Yunnan</strain>
    </source>
</reference>
<name>A0ACB9D4E6_9ASTR</name>
<sequence>MKLTRKSYLARPSICPSSYRRMVTQHHHKATRFNPPSHSHPTKLSNQSPKHEQPGNELRIDTLFKKMQKELPN</sequence>
<dbReference type="Proteomes" id="UP001056120">
    <property type="component" value="Linkage Group LG20"/>
</dbReference>
<accession>A0ACB9D4E6</accession>
<organism evidence="1 2">
    <name type="scientific">Smallanthus sonchifolius</name>
    <dbReference type="NCBI Taxonomy" id="185202"/>
    <lineage>
        <taxon>Eukaryota</taxon>
        <taxon>Viridiplantae</taxon>
        <taxon>Streptophyta</taxon>
        <taxon>Embryophyta</taxon>
        <taxon>Tracheophyta</taxon>
        <taxon>Spermatophyta</taxon>
        <taxon>Magnoliopsida</taxon>
        <taxon>eudicotyledons</taxon>
        <taxon>Gunneridae</taxon>
        <taxon>Pentapetalae</taxon>
        <taxon>asterids</taxon>
        <taxon>campanulids</taxon>
        <taxon>Asterales</taxon>
        <taxon>Asteraceae</taxon>
        <taxon>Asteroideae</taxon>
        <taxon>Heliantheae alliance</taxon>
        <taxon>Millerieae</taxon>
        <taxon>Smallanthus</taxon>
    </lineage>
</organism>
<keyword evidence="2" id="KW-1185">Reference proteome</keyword>
<protein>
    <submittedName>
        <fullName evidence="1">Uncharacterized protein</fullName>
    </submittedName>
</protein>
<reference evidence="1 2" key="2">
    <citation type="journal article" date="2022" name="Mol. Ecol. Resour.">
        <title>The genomes of chicory, endive, great burdock and yacon provide insights into Asteraceae paleo-polyploidization history and plant inulin production.</title>
        <authorList>
            <person name="Fan W."/>
            <person name="Wang S."/>
            <person name="Wang H."/>
            <person name="Wang A."/>
            <person name="Jiang F."/>
            <person name="Liu H."/>
            <person name="Zhao H."/>
            <person name="Xu D."/>
            <person name="Zhang Y."/>
        </authorList>
    </citation>
    <scope>NUCLEOTIDE SEQUENCE [LARGE SCALE GENOMIC DNA]</scope>
    <source>
        <strain evidence="2">cv. Yunnan</strain>
        <tissue evidence="1">Leaves</tissue>
    </source>
</reference>